<sequence length="34" mass="3992">VLQNDIDLLNPPAELEKKKHKLKRLVQSPNSFFM</sequence>
<organism evidence="4 5">
    <name type="scientific">Gossypium raimondii</name>
    <name type="common">Peruvian cotton</name>
    <name type="synonym">Gossypium klotzschianum subsp. raimondii</name>
    <dbReference type="NCBI Taxonomy" id="29730"/>
    <lineage>
        <taxon>Eukaryota</taxon>
        <taxon>Viridiplantae</taxon>
        <taxon>Streptophyta</taxon>
        <taxon>Embryophyta</taxon>
        <taxon>Tracheophyta</taxon>
        <taxon>Spermatophyta</taxon>
        <taxon>Magnoliopsida</taxon>
        <taxon>eudicotyledons</taxon>
        <taxon>Gunneridae</taxon>
        <taxon>Pentapetalae</taxon>
        <taxon>rosids</taxon>
        <taxon>malvids</taxon>
        <taxon>Malvales</taxon>
        <taxon>Malvaceae</taxon>
        <taxon>Malvoideae</taxon>
        <taxon>Gossypium</taxon>
    </lineage>
</organism>
<dbReference type="InterPro" id="IPR000592">
    <property type="entry name" value="Ribosomal_eS27"/>
</dbReference>
<dbReference type="PANTHER" id="PTHR11594">
    <property type="entry name" value="40S RIBOSOMAL PROTEIN S27"/>
    <property type="match status" value="1"/>
</dbReference>
<evidence type="ECO:0000256" key="1">
    <source>
        <dbReference type="ARBA" id="ARBA00022833"/>
    </source>
</evidence>
<feature type="non-terminal residue" evidence="4">
    <location>
        <position position="1"/>
    </location>
</feature>
<keyword evidence="2" id="KW-0689">Ribosomal protein</keyword>
<evidence type="ECO:0000313" key="5">
    <source>
        <dbReference type="Proteomes" id="UP000593578"/>
    </source>
</evidence>
<proteinExistence type="predicted"/>
<name>A0A7J8P257_GOSRA</name>
<evidence type="ECO:0000256" key="3">
    <source>
        <dbReference type="ARBA" id="ARBA00023274"/>
    </source>
</evidence>
<dbReference type="GO" id="GO:1990904">
    <property type="term" value="C:ribonucleoprotein complex"/>
    <property type="evidence" value="ECO:0007669"/>
    <property type="project" value="UniProtKB-KW"/>
</dbReference>
<dbReference type="GO" id="GO:0005840">
    <property type="term" value="C:ribosome"/>
    <property type="evidence" value="ECO:0007669"/>
    <property type="project" value="UniProtKB-KW"/>
</dbReference>
<evidence type="ECO:0000256" key="2">
    <source>
        <dbReference type="ARBA" id="ARBA00022980"/>
    </source>
</evidence>
<keyword evidence="3" id="KW-0687">Ribonucleoprotein</keyword>
<dbReference type="GO" id="GO:0003735">
    <property type="term" value="F:structural constituent of ribosome"/>
    <property type="evidence" value="ECO:0007669"/>
    <property type="project" value="InterPro"/>
</dbReference>
<dbReference type="EMBL" id="JABEZZ010000004">
    <property type="protein sequence ID" value="MBA0583325.1"/>
    <property type="molecule type" value="Genomic_DNA"/>
</dbReference>
<comment type="caution">
    <text evidence="4">The sequence shown here is derived from an EMBL/GenBank/DDBJ whole genome shotgun (WGS) entry which is preliminary data.</text>
</comment>
<feature type="non-terminal residue" evidence="4">
    <location>
        <position position="34"/>
    </location>
</feature>
<dbReference type="AlphaFoldDB" id="A0A7J8P257"/>
<dbReference type="InterPro" id="IPR023407">
    <property type="entry name" value="Ribosomal_eS27_Zn-bd_dom_sf"/>
</dbReference>
<gene>
    <name evidence="4" type="ORF">Gorai_014187</name>
</gene>
<protein>
    <submittedName>
        <fullName evidence="4">Uncharacterized protein</fullName>
    </submittedName>
</protein>
<evidence type="ECO:0000313" key="4">
    <source>
        <dbReference type="EMBL" id="MBA0583325.1"/>
    </source>
</evidence>
<accession>A0A7J8P257</accession>
<dbReference type="GO" id="GO:0006412">
    <property type="term" value="P:translation"/>
    <property type="evidence" value="ECO:0007669"/>
    <property type="project" value="InterPro"/>
</dbReference>
<keyword evidence="1" id="KW-0862">Zinc</keyword>
<reference evidence="4 5" key="1">
    <citation type="journal article" date="2019" name="Genome Biol. Evol.">
        <title>Insights into the evolution of the New World diploid cottons (Gossypium, subgenus Houzingenia) based on genome sequencing.</title>
        <authorList>
            <person name="Grover C.E."/>
            <person name="Arick M.A. 2nd"/>
            <person name="Thrash A."/>
            <person name="Conover J.L."/>
            <person name="Sanders W.S."/>
            <person name="Peterson D.G."/>
            <person name="Frelichowski J.E."/>
            <person name="Scheffler J.A."/>
            <person name="Scheffler B.E."/>
            <person name="Wendel J.F."/>
        </authorList>
    </citation>
    <scope>NUCLEOTIDE SEQUENCE [LARGE SCALE GENOMIC DNA]</scope>
    <source>
        <strain evidence="4">8</strain>
        <tissue evidence="4">Leaf</tissue>
    </source>
</reference>
<dbReference type="Proteomes" id="UP000593578">
    <property type="component" value="Unassembled WGS sequence"/>
</dbReference>
<dbReference type="Gene3D" id="2.20.25.100">
    <property type="entry name" value="Zn-binding ribosomal proteins"/>
    <property type="match status" value="1"/>
</dbReference>